<reference evidence="3" key="1">
    <citation type="journal article" date="2020" name="Appl. Environ. Microbiol.">
        <title>Diazotrophic Anaeromyxobacter Isolates from Soils.</title>
        <authorList>
            <person name="Masuda Y."/>
            <person name="Yamanaka H."/>
            <person name="Xu Z.X."/>
            <person name="Shiratori Y."/>
            <person name="Aono T."/>
            <person name="Amachi S."/>
            <person name="Senoo K."/>
            <person name="Itoh H."/>
        </authorList>
    </citation>
    <scope>NUCLEOTIDE SEQUENCE [LARGE SCALE GENOMIC DNA]</scope>
    <source>
        <strain evidence="3">R267</strain>
    </source>
</reference>
<dbReference type="Gene3D" id="3.30.420.10">
    <property type="entry name" value="Ribonuclease H-like superfamily/Ribonuclease H"/>
    <property type="match status" value="1"/>
</dbReference>
<dbReference type="GO" id="GO:0003676">
    <property type="term" value="F:nucleic acid binding"/>
    <property type="evidence" value="ECO:0007669"/>
    <property type="project" value="InterPro"/>
</dbReference>
<sequence length="289" mass="33057">MKFAFIDAEKAIHRITKLCRLLEVSRAGFYAWCGRLPSKRAVEDARLTILIREVHQRSRCTYGSPRIHAELEARGVFVSRGRVIRLMQAEKIAARQRRRYRAMATVENAQQVAPNLLDRQFRPSAPNQSWAADTTYLRAGDGWLYLAVVVDLYSRFVVGWATSAVHDQQLVTRALDMAVRRRRPDAGLLHHSDQGTQYTGEAFQRVLAEHGITCSMSRRGNVYDNAAMESWFSTLKSELGERFESHAAAKEQLFDYIEVFYNQQRRHSVLGYMSPAEFERAARAEQSAA</sequence>
<name>A0A7I9VI66_9BACT</name>
<dbReference type="InterPro" id="IPR048020">
    <property type="entry name" value="Transpos_IS3"/>
</dbReference>
<evidence type="ECO:0000259" key="1">
    <source>
        <dbReference type="PROSITE" id="PS50994"/>
    </source>
</evidence>
<gene>
    <name evidence="2" type="primary">tnp</name>
    <name evidence="2" type="ORF">AMYX_06900</name>
</gene>
<dbReference type="AlphaFoldDB" id="A0A7I9VI66"/>
<evidence type="ECO:0000313" key="2">
    <source>
        <dbReference type="EMBL" id="GEJ55949.1"/>
    </source>
</evidence>
<dbReference type="NCBIfam" id="NF033516">
    <property type="entry name" value="transpos_IS3"/>
    <property type="match status" value="1"/>
</dbReference>
<dbReference type="Proteomes" id="UP000503640">
    <property type="component" value="Unassembled WGS sequence"/>
</dbReference>
<dbReference type="PROSITE" id="PS50994">
    <property type="entry name" value="INTEGRASE"/>
    <property type="match status" value="1"/>
</dbReference>
<comment type="caution">
    <text evidence="2">The sequence shown here is derived from an EMBL/GenBank/DDBJ whole genome shotgun (WGS) entry which is preliminary data.</text>
</comment>
<organism evidence="2 3">
    <name type="scientific">Anaeromyxobacter diazotrophicus</name>
    <dbReference type="NCBI Taxonomy" id="2590199"/>
    <lineage>
        <taxon>Bacteria</taxon>
        <taxon>Pseudomonadati</taxon>
        <taxon>Myxococcota</taxon>
        <taxon>Myxococcia</taxon>
        <taxon>Myxococcales</taxon>
        <taxon>Cystobacterineae</taxon>
        <taxon>Anaeromyxobacteraceae</taxon>
        <taxon>Anaeromyxobacter</taxon>
    </lineage>
</organism>
<feature type="domain" description="Integrase catalytic" evidence="1">
    <location>
        <begin position="122"/>
        <end position="283"/>
    </location>
</feature>
<dbReference type="EMBL" id="BJTG01000002">
    <property type="protein sequence ID" value="GEJ55949.1"/>
    <property type="molecule type" value="Genomic_DNA"/>
</dbReference>
<dbReference type="InterPro" id="IPR012337">
    <property type="entry name" value="RNaseH-like_sf"/>
</dbReference>
<dbReference type="InterPro" id="IPR025948">
    <property type="entry name" value="HTH-like_dom"/>
</dbReference>
<dbReference type="Pfam" id="PF13276">
    <property type="entry name" value="HTH_21"/>
    <property type="match status" value="1"/>
</dbReference>
<proteinExistence type="predicted"/>
<dbReference type="Pfam" id="PF13333">
    <property type="entry name" value="rve_2"/>
    <property type="match status" value="1"/>
</dbReference>
<evidence type="ECO:0000313" key="3">
    <source>
        <dbReference type="Proteomes" id="UP000503640"/>
    </source>
</evidence>
<dbReference type="GO" id="GO:0015074">
    <property type="term" value="P:DNA integration"/>
    <property type="evidence" value="ECO:0007669"/>
    <property type="project" value="InterPro"/>
</dbReference>
<accession>A0A7I9VI66</accession>
<dbReference type="Pfam" id="PF00665">
    <property type="entry name" value="rve"/>
    <property type="match status" value="1"/>
</dbReference>
<protein>
    <submittedName>
        <fullName evidence="2">Transposase</fullName>
    </submittedName>
</protein>
<dbReference type="SUPFAM" id="SSF53098">
    <property type="entry name" value="Ribonuclease H-like"/>
    <property type="match status" value="1"/>
</dbReference>
<dbReference type="InterPro" id="IPR036397">
    <property type="entry name" value="RNaseH_sf"/>
</dbReference>
<dbReference type="PANTHER" id="PTHR46889:SF4">
    <property type="entry name" value="TRANSPOSASE INSO FOR INSERTION SEQUENCE ELEMENT IS911B-RELATED"/>
    <property type="match status" value="1"/>
</dbReference>
<dbReference type="InterPro" id="IPR001584">
    <property type="entry name" value="Integrase_cat-core"/>
</dbReference>
<dbReference type="PANTHER" id="PTHR46889">
    <property type="entry name" value="TRANSPOSASE INSF FOR INSERTION SEQUENCE IS3B-RELATED"/>
    <property type="match status" value="1"/>
</dbReference>
<dbReference type="InterPro" id="IPR050900">
    <property type="entry name" value="Transposase_IS3/IS150/IS904"/>
</dbReference>
<keyword evidence="3" id="KW-1185">Reference proteome</keyword>